<feature type="compositionally biased region" description="Basic and acidic residues" evidence="2">
    <location>
        <begin position="815"/>
        <end position="824"/>
    </location>
</feature>
<protein>
    <recommendedName>
        <fullName evidence="5">C2 domain-containing protein</fullName>
    </recommendedName>
</protein>
<feature type="compositionally biased region" description="Low complexity" evidence="2">
    <location>
        <begin position="543"/>
        <end position="553"/>
    </location>
</feature>
<evidence type="ECO:0000256" key="1">
    <source>
        <dbReference type="SAM" id="Coils"/>
    </source>
</evidence>
<name>A0A250WRI9_9CHLO</name>
<dbReference type="GO" id="GO:0005815">
    <property type="term" value="C:microtubule organizing center"/>
    <property type="evidence" value="ECO:0007669"/>
    <property type="project" value="TreeGrafter"/>
</dbReference>
<dbReference type="Gene3D" id="2.60.40.150">
    <property type="entry name" value="C2 domain"/>
    <property type="match status" value="1"/>
</dbReference>
<dbReference type="Proteomes" id="UP000232323">
    <property type="component" value="Unassembled WGS sequence"/>
</dbReference>
<feature type="compositionally biased region" description="Polar residues" evidence="2">
    <location>
        <begin position="244"/>
        <end position="282"/>
    </location>
</feature>
<organism evidence="3 4">
    <name type="scientific">Chlamydomonas eustigma</name>
    <dbReference type="NCBI Taxonomy" id="1157962"/>
    <lineage>
        <taxon>Eukaryota</taxon>
        <taxon>Viridiplantae</taxon>
        <taxon>Chlorophyta</taxon>
        <taxon>core chlorophytes</taxon>
        <taxon>Chlorophyceae</taxon>
        <taxon>CS clade</taxon>
        <taxon>Chlamydomonadales</taxon>
        <taxon>Chlamydomonadaceae</taxon>
        <taxon>Chlamydomonas</taxon>
    </lineage>
</organism>
<feature type="region of interest" description="Disordered" evidence="2">
    <location>
        <begin position="990"/>
        <end position="1037"/>
    </location>
</feature>
<dbReference type="PANTHER" id="PTHR21574">
    <property type="entry name" value="CENTROSOMAL PROTEIN OF 120 KDA"/>
    <property type="match status" value="1"/>
</dbReference>
<dbReference type="GO" id="GO:0010564">
    <property type="term" value="P:regulation of cell cycle process"/>
    <property type="evidence" value="ECO:0007669"/>
    <property type="project" value="TreeGrafter"/>
</dbReference>
<evidence type="ECO:0000313" key="4">
    <source>
        <dbReference type="Proteomes" id="UP000232323"/>
    </source>
</evidence>
<feature type="compositionally biased region" description="Low complexity" evidence="2">
    <location>
        <begin position="216"/>
        <end position="230"/>
    </location>
</feature>
<feature type="region of interest" description="Disordered" evidence="2">
    <location>
        <begin position="294"/>
        <end position="328"/>
    </location>
</feature>
<evidence type="ECO:0000313" key="3">
    <source>
        <dbReference type="EMBL" id="GAX73423.1"/>
    </source>
</evidence>
<feature type="region of interest" description="Disordered" evidence="2">
    <location>
        <begin position="815"/>
        <end position="834"/>
    </location>
</feature>
<accession>A0A250WRI9</accession>
<sequence>MASPDDVFVFRLDIIEGKDFGFDVQALRCSVVFGGEQKDTPFSIAKDRHIWNFTLEWRATRQQMRALQASGRSQCKITVLKKDQDKSLGWVLLDTRKARLNSVYKDQEGEWLSIKGPAIGRDVPQLHVRYQMVEERSVAEDGEVAVMRQLEQKLGNKESSKGRLESNQTPVAADREESGTRGDSYMPQQTHAAEEDRLKPPLESKEHATEGGPLDSSSSKRSSASGSKGSVTAAAPGFRAARSEAQSNTGPTLPPSNTSKDVSEFSENFHSSPDSSVVSAQHSTLATIQPHTFSQSNNAASTDPHPSAIPADPPLSAPHSMPSDSTLPTLHRVTTDTLVQGKNPPAPAMPHFSPEDGPIRKFVLSIELRSFQAGLKLPFNLCSIYLAALLPQDVLDLVLRGGGKPTARMTPLKTYPPIDVARGAEGTLLNGYGSLDFVAGVMALARVLGDDPRVTVEVWNKERFRSDTLLGLASVSLLPLLQDCWVDGYVPVQALMVTPGGPGQPQTEEQIQVGSLRVLVALESPGPANVPHPSSLQPPSVPSGPVNVPHPSSLQPPPVPPELAPAAAASVLAIAARSLNHIQPIGQAPIPGQAQANAALQPSNRRLEHQPETSPTGTGGSVLDNQGIQAAVARAQQLEYETVWQLEAWKRAEEMRWRGEMKEREACRMSALEAEWRRREKQREMDVAAMRQEYEILEGAARKMLSGLEERERRLVLGEESLLRRRRELEREHAARMAEAEAAVRRLQVECEHQLEIERDRSSELVRQKQTLADRLAVSESRFASLEQAFTAFREVHRSSDEAVLQRQLSEAREAASRAEEKASRASKSKAAYKTQVTRLAEQLAKLYDQQHQYQGSGRNPSRVSGKSAAILPSWLPKSRESNALGLRRSRHPDTRNELDQIEEGYENSSSQQQDQLSHLRQQLQVLKASALSQLSPGTSPTRAAPPSEAGNGSPIKVQGIMTGPRESLLPLVNPKDWMPPTTTTAYELKHQPYPDDSDEDMYSQITPPVESPKPGEVPKTERARQESSSISERLQRSDVSEITLRPIPEGTNQNSIPSSVTPVETQGLVCRGNDVQNSTSWTETNVGSPSTAAYVTPGKSAPFRGGTQNPFVQIHQSPLEIPHSSSPELSPSVVLEISRLQLRSKELLSTGAYDEDDPLLIRINERITELQHSRNLDK</sequence>
<feature type="coiled-coil region" evidence="1">
    <location>
        <begin position="730"/>
        <end position="757"/>
    </location>
</feature>
<feature type="region of interest" description="Disordered" evidence="2">
    <location>
        <begin position="153"/>
        <end position="282"/>
    </location>
</feature>
<evidence type="ECO:0008006" key="5">
    <source>
        <dbReference type="Google" id="ProtNLM"/>
    </source>
</evidence>
<dbReference type="AlphaFoldDB" id="A0A250WRI9"/>
<feature type="compositionally biased region" description="Polar residues" evidence="2">
    <location>
        <begin position="931"/>
        <end position="942"/>
    </location>
</feature>
<feature type="region of interest" description="Disordered" evidence="2">
    <location>
        <begin position="594"/>
        <end position="622"/>
    </location>
</feature>
<keyword evidence="4" id="KW-1185">Reference proteome</keyword>
<dbReference type="PANTHER" id="PTHR21574:SF0">
    <property type="entry name" value="CENTROSOMAL PROTEIN OF 120 KDA"/>
    <property type="match status" value="1"/>
</dbReference>
<reference evidence="3 4" key="1">
    <citation type="submission" date="2017-08" db="EMBL/GenBank/DDBJ databases">
        <title>Acidophilic green algal genome provides insights into adaptation to an acidic environment.</title>
        <authorList>
            <person name="Hirooka S."/>
            <person name="Hirose Y."/>
            <person name="Kanesaki Y."/>
            <person name="Higuchi S."/>
            <person name="Fujiwara T."/>
            <person name="Onuma R."/>
            <person name="Era A."/>
            <person name="Ohbayashi R."/>
            <person name="Uzuka A."/>
            <person name="Nozaki H."/>
            <person name="Yoshikawa H."/>
            <person name="Miyagishima S.Y."/>
        </authorList>
    </citation>
    <scope>NUCLEOTIDE SEQUENCE [LARGE SCALE GENOMIC DNA]</scope>
    <source>
        <strain evidence="3 4">NIES-2499</strain>
    </source>
</reference>
<feature type="compositionally biased region" description="Basic and acidic residues" evidence="2">
    <location>
        <begin position="153"/>
        <end position="164"/>
    </location>
</feature>
<dbReference type="STRING" id="1157962.A0A250WRI9"/>
<dbReference type="OrthoDB" id="332250at2759"/>
<dbReference type="EMBL" id="BEGY01000003">
    <property type="protein sequence ID" value="GAX73423.1"/>
    <property type="molecule type" value="Genomic_DNA"/>
</dbReference>
<feature type="compositionally biased region" description="Basic and acidic residues" evidence="2">
    <location>
        <begin position="1017"/>
        <end position="1026"/>
    </location>
</feature>
<dbReference type="InterPro" id="IPR035892">
    <property type="entry name" value="C2_domain_sf"/>
</dbReference>
<evidence type="ECO:0000256" key="2">
    <source>
        <dbReference type="SAM" id="MobiDB-lite"/>
    </source>
</evidence>
<feature type="compositionally biased region" description="Polar residues" evidence="2">
    <location>
        <begin position="594"/>
        <end position="604"/>
    </location>
</feature>
<feature type="region of interest" description="Disordered" evidence="2">
    <location>
        <begin position="931"/>
        <end position="960"/>
    </location>
</feature>
<gene>
    <name evidence="3" type="ORF">CEUSTIGMA_g875.t1</name>
</gene>
<feature type="compositionally biased region" description="Basic and acidic residues" evidence="2">
    <location>
        <begin position="192"/>
        <end position="209"/>
    </location>
</feature>
<proteinExistence type="predicted"/>
<dbReference type="InterPro" id="IPR039893">
    <property type="entry name" value="CEP120-like"/>
</dbReference>
<feature type="region of interest" description="Disordered" evidence="2">
    <location>
        <begin position="527"/>
        <end position="560"/>
    </location>
</feature>
<comment type="caution">
    <text evidence="3">The sequence shown here is derived from an EMBL/GenBank/DDBJ whole genome shotgun (WGS) entry which is preliminary data.</text>
</comment>
<keyword evidence="1" id="KW-0175">Coiled coil</keyword>